<feature type="compositionally biased region" description="Acidic residues" evidence="1">
    <location>
        <begin position="59"/>
        <end position="76"/>
    </location>
</feature>
<keyword evidence="3" id="KW-1185">Reference proteome</keyword>
<feature type="region of interest" description="Disordered" evidence="1">
    <location>
        <begin position="181"/>
        <end position="242"/>
    </location>
</feature>
<gene>
    <name evidence="2" type="ORF">B0T17DRAFT_612542</name>
</gene>
<organism evidence="2 3">
    <name type="scientific">Bombardia bombarda</name>
    <dbReference type="NCBI Taxonomy" id="252184"/>
    <lineage>
        <taxon>Eukaryota</taxon>
        <taxon>Fungi</taxon>
        <taxon>Dikarya</taxon>
        <taxon>Ascomycota</taxon>
        <taxon>Pezizomycotina</taxon>
        <taxon>Sordariomycetes</taxon>
        <taxon>Sordariomycetidae</taxon>
        <taxon>Sordariales</taxon>
        <taxon>Lasiosphaeriaceae</taxon>
        <taxon>Bombardia</taxon>
    </lineage>
</organism>
<comment type="caution">
    <text evidence="2">The sequence shown here is derived from an EMBL/GenBank/DDBJ whole genome shotgun (WGS) entry which is preliminary data.</text>
</comment>
<feature type="region of interest" description="Disordered" evidence="1">
    <location>
        <begin position="1"/>
        <end position="133"/>
    </location>
</feature>
<sequence>MPSASSPTESRAQSDSWPPTQIRLHPSVERNDAEIDDLDLSKIDEDPLVYFLTPTTFPDSDDDDGMDFEMDFDAGIEDAKHPPPVVRSVSPSSLGGLSHPPPPRSPTPPRSPSIPDLALDSSSNPTPEDADDYMQFAARSRSHSLSFPVLLKDFTTGKSKVQQHNPNNGSTDALLSPASFYISGASDHGQSARPRGRTATLSPRRSPHSWREPSPDVWSIEEEAEGGIDSDMGEGTVGEGERIEAGKARAIQITAAKPKKRVRFMLPE</sequence>
<feature type="compositionally biased region" description="Polar residues" evidence="1">
    <location>
        <begin position="1"/>
        <end position="19"/>
    </location>
</feature>
<feature type="compositionally biased region" description="Acidic residues" evidence="1">
    <location>
        <begin position="219"/>
        <end position="232"/>
    </location>
</feature>
<dbReference type="EMBL" id="JAULSR010000001">
    <property type="protein sequence ID" value="KAK0635720.1"/>
    <property type="molecule type" value="Genomic_DNA"/>
</dbReference>
<evidence type="ECO:0000256" key="1">
    <source>
        <dbReference type="SAM" id="MobiDB-lite"/>
    </source>
</evidence>
<dbReference type="Proteomes" id="UP001174934">
    <property type="component" value="Unassembled WGS sequence"/>
</dbReference>
<evidence type="ECO:0000313" key="3">
    <source>
        <dbReference type="Proteomes" id="UP001174934"/>
    </source>
</evidence>
<evidence type="ECO:0000313" key="2">
    <source>
        <dbReference type="EMBL" id="KAK0635720.1"/>
    </source>
</evidence>
<name>A0AA40CEX4_9PEZI</name>
<reference evidence="2" key="1">
    <citation type="submission" date="2023-06" db="EMBL/GenBank/DDBJ databases">
        <title>Genome-scale phylogeny and comparative genomics of the fungal order Sordariales.</title>
        <authorList>
            <consortium name="Lawrence Berkeley National Laboratory"/>
            <person name="Hensen N."/>
            <person name="Bonometti L."/>
            <person name="Westerberg I."/>
            <person name="Brannstrom I.O."/>
            <person name="Guillou S."/>
            <person name="Cros-Aarteil S."/>
            <person name="Calhoun S."/>
            <person name="Haridas S."/>
            <person name="Kuo A."/>
            <person name="Mondo S."/>
            <person name="Pangilinan J."/>
            <person name="Riley R."/>
            <person name="LaButti K."/>
            <person name="Andreopoulos B."/>
            <person name="Lipzen A."/>
            <person name="Chen C."/>
            <person name="Yanf M."/>
            <person name="Daum C."/>
            <person name="Ng V."/>
            <person name="Clum A."/>
            <person name="Steindorff A."/>
            <person name="Ohm R."/>
            <person name="Martin F."/>
            <person name="Silar P."/>
            <person name="Natvig D."/>
            <person name="Lalanne C."/>
            <person name="Gautier V."/>
            <person name="Ament-velasquez S.L."/>
            <person name="Kruys A."/>
            <person name="Hutchinson M.I."/>
            <person name="Powell A.J."/>
            <person name="Barry K."/>
            <person name="Miller A.N."/>
            <person name="Grigoriev I.V."/>
            <person name="Debuchy R."/>
            <person name="Gladieux P."/>
            <person name="Thoren M.H."/>
            <person name="Johannesson H."/>
        </authorList>
    </citation>
    <scope>NUCLEOTIDE SEQUENCE</scope>
    <source>
        <strain evidence="2">SMH3391-2</strain>
    </source>
</reference>
<protein>
    <submittedName>
        <fullName evidence="2">Uncharacterized protein</fullName>
    </submittedName>
</protein>
<feature type="compositionally biased region" description="Pro residues" evidence="1">
    <location>
        <begin position="99"/>
        <end position="112"/>
    </location>
</feature>
<accession>A0AA40CEX4</accession>
<feature type="compositionally biased region" description="Basic and acidic residues" evidence="1">
    <location>
        <begin position="26"/>
        <end position="45"/>
    </location>
</feature>
<proteinExistence type="predicted"/>
<dbReference type="AlphaFoldDB" id="A0AA40CEX4"/>
<feature type="compositionally biased region" description="Low complexity" evidence="1">
    <location>
        <begin position="86"/>
        <end position="98"/>
    </location>
</feature>